<evidence type="ECO:0000256" key="1">
    <source>
        <dbReference type="SAM" id="MobiDB-lite"/>
    </source>
</evidence>
<protein>
    <submittedName>
        <fullName evidence="2">Uncharacterized protein</fullName>
    </submittedName>
</protein>
<proteinExistence type="predicted"/>
<accession>A0A4P2PZE8</accession>
<reference evidence="2 3" key="1">
    <citation type="submission" date="2015-09" db="EMBL/GenBank/DDBJ databases">
        <title>Sorangium comparison.</title>
        <authorList>
            <person name="Zaburannyi N."/>
            <person name="Bunk B."/>
            <person name="Overmann J."/>
            <person name="Mueller R."/>
        </authorList>
    </citation>
    <scope>NUCLEOTIDE SEQUENCE [LARGE SCALE GENOMIC DNA]</scope>
    <source>
        <strain evidence="2 3">So ceGT47</strain>
    </source>
</reference>
<feature type="compositionally biased region" description="Low complexity" evidence="1">
    <location>
        <begin position="17"/>
        <end position="28"/>
    </location>
</feature>
<feature type="compositionally biased region" description="Basic and acidic residues" evidence="1">
    <location>
        <begin position="1"/>
        <end position="10"/>
    </location>
</feature>
<feature type="region of interest" description="Disordered" evidence="1">
    <location>
        <begin position="1"/>
        <end position="71"/>
    </location>
</feature>
<dbReference type="EMBL" id="CP012670">
    <property type="protein sequence ID" value="AUX22275.1"/>
    <property type="molecule type" value="Genomic_DNA"/>
</dbReference>
<dbReference type="Proteomes" id="UP000295781">
    <property type="component" value="Chromosome"/>
</dbReference>
<name>A0A4P2PZE8_SORCE</name>
<feature type="compositionally biased region" description="Low complexity" evidence="1">
    <location>
        <begin position="49"/>
        <end position="63"/>
    </location>
</feature>
<evidence type="ECO:0000313" key="3">
    <source>
        <dbReference type="Proteomes" id="UP000295781"/>
    </source>
</evidence>
<sequence>MDPAGDDRGGRGGALRGTGRPLSTASARARGRRASPRVPTEGAARVRRGTSAGRGLLGLLLASDPGERVPG</sequence>
<evidence type="ECO:0000313" key="2">
    <source>
        <dbReference type="EMBL" id="AUX22275.1"/>
    </source>
</evidence>
<dbReference type="AlphaFoldDB" id="A0A4P2PZE8"/>
<gene>
    <name evidence="2" type="ORF">SOCEGT47_027760</name>
</gene>
<organism evidence="2 3">
    <name type="scientific">Sorangium cellulosum</name>
    <name type="common">Polyangium cellulosum</name>
    <dbReference type="NCBI Taxonomy" id="56"/>
    <lineage>
        <taxon>Bacteria</taxon>
        <taxon>Pseudomonadati</taxon>
        <taxon>Myxococcota</taxon>
        <taxon>Polyangia</taxon>
        <taxon>Polyangiales</taxon>
        <taxon>Polyangiaceae</taxon>
        <taxon>Sorangium</taxon>
    </lineage>
</organism>